<dbReference type="EMBL" id="BDSP01000074">
    <property type="protein sequence ID" value="GAX13900.1"/>
    <property type="molecule type" value="Genomic_DNA"/>
</dbReference>
<evidence type="ECO:0000313" key="6">
    <source>
        <dbReference type="Proteomes" id="UP000198406"/>
    </source>
</evidence>
<organism evidence="5 6">
    <name type="scientific">Fistulifera solaris</name>
    <name type="common">Oleaginous diatom</name>
    <dbReference type="NCBI Taxonomy" id="1519565"/>
    <lineage>
        <taxon>Eukaryota</taxon>
        <taxon>Sar</taxon>
        <taxon>Stramenopiles</taxon>
        <taxon>Ochrophyta</taxon>
        <taxon>Bacillariophyta</taxon>
        <taxon>Bacillariophyceae</taxon>
        <taxon>Bacillariophycidae</taxon>
        <taxon>Naviculales</taxon>
        <taxon>Naviculaceae</taxon>
        <taxon>Fistulifera</taxon>
    </lineage>
</organism>
<evidence type="ECO:0000259" key="4">
    <source>
        <dbReference type="PROSITE" id="PS50089"/>
    </source>
</evidence>
<comment type="caution">
    <text evidence="5">The sequence shown here is derived from an EMBL/GenBank/DDBJ whole genome shotgun (WGS) entry which is preliminary data.</text>
</comment>
<keyword evidence="3" id="KW-1133">Transmembrane helix</keyword>
<feature type="domain" description="RING-type" evidence="4">
    <location>
        <begin position="188"/>
        <end position="235"/>
    </location>
</feature>
<accession>A0A1Z5JIQ9</accession>
<evidence type="ECO:0000313" key="5">
    <source>
        <dbReference type="EMBL" id="GAX13900.1"/>
    </source>
</evidence>
<evidence type="ECO:0000256" key="3">
    <source>
        <dbReference type="SAM" id="Phobius"/>
    </source>
</evidence>
<evidence type="ECO:0000256" key="1">
    <source>
        <dbReference type="PROSITE-ProRule" id="PRU00175"/>
    </source>
</evidence>
<dbReference type="InterPro" id="IPR013083">
    <property type="entry name" value="Znf_RING/FYVE/PHD"/>
</dbReference>
<feature type="transmembrane region" description="Helical" evidence="3">
    <location>
        <begin position="26"/>
        <end position="47"/>
    </location>
</feature>
<gene>
    <name evidence="5" type="ORF">FisN_5Lh200</name>
</gene>
<keyword evidence="3" id="KW-0472">Membrane</keyword>
<dbReference type="PANTHER" id="PTHR22765">
    <property type="entry name" value="RING FINGER AND PROTEASE ASSOCIATED DOMAIN-CONTAINING"/>
    <property type="match status" value="1"/>
</dbReference>
<dbReference type="InParanoid" id="A0A1Z5JIQ9"/>
<sequence length="276" mass="31936">MAISIEKTPFDFGPRELDRFDEGQTILLALYVCVLAICCVTPMVYFIRLQIEYRHHQHLRRLEEAGIIAALQESHQNREENRAARRKYLDERRARISQLFRSFRLTLQDEHFVGQVDTTSNECITTDVQNEKDTADANDYNKRDLENGDNDGVDNRELTCEDGSSMIRVPLPGLYVEKKGTRLVPGVCAICLCDYEVGTDVVWSSNASCEHVFHAECIEAWLMKQREGPLCPCCRRDFVIDPYDCDGEEWDNRMMELAHTFDSEEVELSFRQDVHV</sequence>
<feature type="region of interest" description="Disordered" evidence="2">
    <location>
        <begin position="134"/>
        <end position="154"/>
    </location>
</feature>
<dbReference type="AlphaFoldDB" id="A0A1Z5JIQ9"/>
<dbReference type="InterPro" id="IPR001841">
    <property type="entry name" value="Znf_RING"/>
</dbReference>
<dbReference type="OrthoDB" id="45989at2759"/>
<dbReference type="GO" id="GO:0006511">
    <property type="term" value="P:ubiquitin-dependent protein catabolic process"/>
    <property type="evidence" value="ECO:0007669"/>
    <property type="project" value="TreeGrafter"/>
</dbReference>
<protein>
    <recommendedName>
        <fullName evidence="4">RING-type domain-containing protein</fullName>
    </recommendedName>
</protein>
<keyword evidence="1" id="KW-0479">Metal-binding</keyword>
<keyword evidence="6" id="KW-1185">Reference proteome</keyword>
<dbReference type="PROSITE" id="PS50089">
    <property type="entry name" value="ZF_RING_2"/>
    <property type="match status" value="1"/>
</dbReference>
<dbReference type="InterPro" id="IPR051826">
    <property type="entry name" value="E3_ubiquitin-ligase_domain"/>
</dbReference>
<keyword evidence="1" id="KW-0863">Zinc-finger</keyword>
<proteinExistence type="predicted"/>
<dbReference type="GO" id="GO:0008270">
    <property type="term" value="F:zinc ion binding"/>
    <property type="evidence" value="ECO:0007669"/>
    <property type="project" value="UniProtKB-KW"/>
</dbReference>
<dbReference type="Gene3D" id="3.30.40.10">
    <property type="entry name" value="Zinc/RING finger domain, C3HC4 (zinc finger)"/>
    <property type="match status" value="1"/>
</dbReference>
<dbReference type="PANTHER" id="PTHR22765:SF434">
    <property type="entry name" value="GB|AAD18119.1-RELATED"/>
    <property type="match status" value="1"/>
</dbReference>
<keyword evidence="1" id="KW-0862">Zinc</keyword>
<dbReference type="SUPFAM" id="SSF57850">
    <property type="entry name" value="RING/U-box"/>
    <property type="match status" value="1"/>
</dbReference>
<dbReference type="GO" id="GO:0061630">
    <property type="term" value="F:ubiquitin protein ligase activity"/>
    <property type="evidence" value="ECO:0007669"/>
    <property type="project" value="TreeGrafter"/>
</dbReference>
<feature type="compositionally biased region" description="Basic and acidic residues" evidence="2">
    <location>
        <begin position="134"/>
        <end position="146"/>
    </location>
</feature>
<evidence type="ECO:0000256" key="2">
    <source>
        <dbReference type="SAM" id="MobiDB-lite"/>
    </source>
</evidence>
<reference evidence="5 6" key="1">
    <citation type="journal article" date="2015" name="Plant Cell">
        <title>Oil accumulation by the oleaginous diatom Fistulifera solaris as revealed by the genome and transcriptome.</title>
        <authorList>
            <person name="Tanaka T."/>
            <person name="Maeda Y."/>
            <person name="Veluchamy A."/>
            <person name="Tanaka M."/>
            <person name="Abida H."/>
            <person name="Marechal E."/>
            <person name="Bowler C."/>
            <person name="Muto M."/>
            <person name="Sunaga Y."/>
            <person name="Tanaka M."/>
            <person name="Yoshino T."/>
            <person name="Taniguchi T."/>
            <person name="Fukuda Y."/>
            <person name="Nemoto M."/>
            <person name="Matsumoto M."/>
            <person name="Wong P.S."/>
            <person name="Aburatani S."/>
            <person name="Fujibuchi W."/>
        </authorList>
    </citation>
    <scope>NUCLEOTIDE SEQUENCE [LARGE SCALE GENOMIC DNA]</scope>
    <source>
        <strain evidence="5 6">JPCC DA0580</strain>
    </source>
</reference>
<name>A0A1Z5JIQ9_FISSO</name>
<dbReference type="Pfam" id="PF13639">
    <property type="entry name" value="zf-RING_2"/>
    <property type="match status" value="1"/>
</dbReference>
<dbReference type="Proteomes" id="UP000198406">
    <property type="component" value="Unassembled WGS sequence"/>
</dbReference>
<keyword evidence="3" id="KW-0812">Transmembrane</keyword>